<dbReference type="EMBL" id="CDMN01000038">
    <property type="protein sequence ID" value="CRF44441.1"/>
    <property type="molecule type" value="Genomic_DNA"/>
</dbReference>
<keyword evidence="3" id="KW-0378">Hydrolase</keyword>
<name>A0A0K2X7R0_9HELI</name>
<dbReference type="Gene3D" id="1.10.530.10">
    <property type="match status" value="1"/>
</dbReference>
<organism evidence="3 6">
    <name type="scientific">Helicobacter ailurogastricus</name>
    <dbReference type="NCBI Taxonomy" id="1578720"/>
    <lineage>
        <taxon>Bacteria</taxon>
        <taxon>Pseudomonadati</taxon>
        <taxon>Campylobacterota</taxon>
        <taxon>Epsilonproteobacteria</taxon>
        <taxon>Campylobacterales</taxon>
        <taxon>Helicobacteraceae</taxon>
        <taxon>Helicobacter</taxon>
    </lineage>
</organism>
<keyword evidence="3" id="KW-0326">Glycosidase</keyword>
<dbReference type="InterPro" id="IPR008258">
    <property type="entry name" value="Transglycosylase_SLT_dom_1"/>
</dbReference>
<dbReference type="PANTHER" id="PTHR37423">
    <property type="entry name" value="SOLUBLE LYTIC MUREIN TRANSGLYCOSYLASE-RELATED"/>
    <property type="match status" value="1"/>
</dbReference>
<dbReference type="Proteomes" id="UP000045175">
    <property type="component" value="Unassembled WGS sequence"/>
</dbReference>
<protein>
    <submittedName>
        <fullName evidence="3">Soluble lytic murein transglycosylase</fullName>
        <ecNumber evidence="3">3.2.1.-</ecNumber>
    </submittedName>
</protein>
<dbReference type="Proteomes" id="UP000041394">
    <property type="component" value="Unassembled WGS sequence"/>
</dbReference>
<comment type="similarity">
    <text evidence="1">Belongs to the transglycosylase Slt family.</text>
</comment>
<sequence length="545" mass="62427">MAFIVCTCLNAQDITLSYLKSKPKGIPRDFFIWLFLQKPSTTPKQAKVAYDLAAHKTPKLQELAQAKGALNLSLHPCQGLSLEALDSKDGVCVAVALPPAKIFKQAQEPANAPLLRALQPKLKNYPKLYYALQIALNPTDQSILIKAGASTLASLYNGLSYEQKQQLLDKPLDPEILARLANENNPAFNDILRRIILDSRFAEFKKALNHASITNSDSKTFFLLGINALLYGQEIIAFTYFDRAEKQADKAFMHDKAVFWKYLLSQNSAYLDILSQSTNPNLFSLYANLARKSTPKYNIITSLGLLSHRPANFDIKDPFVWQTLKAKILSITDKRAFLRALKPLKTEQSMAHLAYFLERYYNDGRHYFLTPYAKKAHFKSLEEKAMAYAIARQESLLLPALVSRSYALGLMQIMPFNVAPFAKHLGLNKVQFTDMFDPHLSLIFGNYYLNTLKEEFKNPLFVAYCYNGGPNFFRKLLKERHFFTKGKFEPWLSMERIPYEETRLYGQKVLANYIIYQSIFKHHTHKIHFDIQGFFNTILKDNHDQ</sequence>
<dbReference type="CDD" id="cd13401">
    <property type="entry name" value="Slt70-like"/>
    <property type="match status" value="1"/>
</dbReference>
<reference evidence="5 6" key="2">
    <citation type="submission" date="2014-12" db="EMBL/GenBank/DDBJ databases">
        <authorList>
            <person name="Jaenicke S."/>
        </authorList>
    </citation>
    <scope>NUCLEOTIDE SEQUENCE [LARGE SCALE GENOMIC DNA]</scope>
</reference>
<dbReference type="GO" id="GO:0016798">
    <property type="term" value="F:hydrolase activity, acting on glycosyl bonds"/>
    <property type="evidence" value="ECO:0007669"/>
    <property type="project" value="UniProtKB-KW"/>
</dbReference>
<dbReference type="AlphaFoldDB" id="A0A0K2X7R0"/>
<dbReference type="InterPro" id="IPR023346">
    <property type="entry name" value="Lysozyme-like_dom_sf"/>
</dbReference>
<gene>
    <name evidence="3" type="ORF">HAL013_16160</name>
    <name evidence="4" type="ORF">HAL09_10240</name>
</gene>
<accession>A0A0K2X7R0</accession>
<feature type="domain" description="Transglycosylase SLT" evidence="2">
    <location>
        <begin position="373"/>
        <end position="482"/>
    </location>
</feature>
<evidence type="ECO:0000313" key="4">
    <source>
        <dbReference type="EMBL" id="CRF44441.1"/>
    </source>
</evidence>
<proteinExistence type="inferred from homology"/>
<dbReference type="PANTHER" id="PTHR37423:SF2">
    <property type="entry name" value="MEMBRANE-BOUND LYTIC MUREIN TRANSGLYCOSYLASE C"/>
    <property type="match status" value="1"/>
</dbReference>
<evidence type="ECO:0000256" key="1">
    <source>
        <dbReference type="ARBA" id="ARBA00007734"/>
    </source>
</evidence>
<evidence type="ECO:0000313" key="3">
    <source>
        <dbReference type="EMBL" id="CRF43380.1"/>
    </source>
</evidence>
<evidence type="ECO:0000313" key="5">
    <source>
        <dbReference type="Proteomes" id="UP000041394"/>
    </source>
</evidence>
<dbReference type="SUPFAM" id="SSF53955">
    <property type="entry name" value="Lysozyme-like"/>
    <property type="match status" value="1"/>
</dbReference>
<dbReference type="RefSeq" id="WP_231627703.1">
    <property type="nucleotide sequence ID" value="NZ_CDMH01000066.1"/>
</dbReference>
<dbReference type="EC" id="3.2.1.-" evidence="3"/>
<dbReference type="Pfam" id="PF01464">
    <property type="entry name" value="SLT"/>
    <property type="match status" value="1"/>
</dbReference>
<reference evidence="3" key="1">
    <citation type="submission" date="2014-12" db="EMBL/GenBank/DDBJ databases">
        <title>Whole genome sequences of four Staphylococcus schleiferi canine isolates.</title>
        <authorList>
            <person name="Misic A.M."/>
            <person name="Cain C."/>
            <person name="Morris D.O."/>
            <person name="Rankin S."/>
            <person name="Beiting D."/>
        </authorList>
    </citation>
    <scope>NUCLEOTIDE SEQUENCE</scope>
    <source>
        <strain evidence="3">ASB13</strain>
        <strain evidence="4">ASB9</strain>
    </source>
</reference>
<evidence type="ECO:0000313" key="6">
    <source>
        <dbReference type="Proteomes" id="UP000045175"/>
    </source>
</evidence>
<dbReference type="EMBL" id="CDMH01000066">
    <property type="protein sequence ID" value="CRF43380.1"/>
    <property type="molecule type" value="Genomic_DNA"/>
</dbReference>
<evidence type="ECO:0000259" key="2">
    <source>
        <dbReference type="Pfam" id="PF01464"/>
    </source>
</evidence>